<name>A0ABS2PZI1_9BACL</name>
<accession>A0ABS2PZI1</accession>
<gene>
    <name evidence="1" type="ORF">JOD45_001341</name>
</gene>
<organism evidence="1 2">
    <name type="scientific">Scopulibacillus daqui</name>
    <dbReference type="NCBI Taxonomy" id="1469162"/>
    <lineage>
        <taxon>Bacteria</taxon>
        <taxon>Bacillati</taxon>
        <taxon>Bacillota</taxon>
        <taxon>Bacilli</taxon>
        <taxon>Bacillales</taxon>
        <taxon>Sporolactobacillaceae</taxon>
        <taxon>Scopulibacillus</taxon>
    </lineage>
</organism>
<reference evidence="1 2" key="1">
    <citation type="submission" date="2021-01" db="EMBL/GenBank/DDBJ databases">
        <title>Genomic Encyclopedia of Type Strains, Phase IV (KMG-IV): sequencing the most valuable type-strain genomes for metagenomic binning, comparative biology and taxonomic classification.</title>
        <authorList>
            <person name="Goeker M."/>
        </authorList>
    </citation>
    <scope>NUCLEOTIDE SEQUENCE [LARGE SCALE GENOMIC DNA]</scope>
    <source>
        <strain evidence="1 2">DSM 28236</strain>
    </source>
</reference>
<dbReference type="EMBL" id="JAFBER010000006">
    <property type="protein sequence ID" value="MBM7645130.1"/>
    <property type="molecule type" value="Genomic_DNA"/>
</dbReference>
<protein>
    <submittedName>
        <fullName evidence="1">Uncharacterized protein</fullName>
    </submittedName>
</protein>
<comment type="caution">
    <text evidence="1">The sequence shown here is derived from an EMBL/GenBank/DDBJ whole genome shotgun (WGS) entry which is preliminary data.</text>
</comment>
<evidence type="ECO:0000313" key="1">
    <source>
        <dbReference type="EMBL" id="MBM7645130.1"/>
    </source>
</evidence>
<evidence type="ECO:0000313" key="2">
    <source>
        <dbReference type="Proteomes" id="UP000808914"/>
    </source>
</evidence>
<sequence length="41" mass="4812">MNSLNQKLERRKEKRAKCGDHRTKFGEAAKELTFFLITTVD</sequence>
<keyword evidence="2" id="KW-1185">Reference proteome</keyword>
<proteinExistence type="predicted"/>
<dbReference type="Proteomes" id="UP000808914">
    <property type="component" value="Unassembled WGS sequence"/>
</dbReference>